<dbReference type="Proteomes" id="UP000027265">
    <property type="component" value="Unassembled WGS sequence"/>
</dbReference>
<keyword evidence="2" id="KW-1185">Reference proteome</keyword>
<evidence type="ECO:0000313" key="1">
    <source>
        <dbReference type="EMBL" id="KDQ57888.1"/>
    </source>
</evidence>
<dbReference type="SUPFAM" id="SSF52047">
    <property type="entry name" value="RNI-like"/>
    <property type="match status" value="1"/>
</dbReference>
<dbReference type="EMBL" id="KL197718">
    <property type="protein sequence ID" value="KDQ57888.1"/>
    <property type="molecule type" value="Genomic_DNA"/>
</dbReference>
<dbReference type="STRING" id="933084.A0A067PSU3"/>
<accession>A0A067PSU3</accession>
<dbReference type="OrthoDB" id="2747524at2759"/>
<organism evidence="1 2">
    <name type="scientific">Jaapia argillacea MUCL 33604</name>
    <dbReference type="NCBI Taxonomy" id="933084"/>
    <lineage>
        <taxon>Eukaryota</taxon>
        <taxon>Fungi</taxon>
        <taxon>Dikarya</taxon>
        <taxon>Basidiomycota</taxon>
        <taxon>Agaricomycotina</taxon>
        <taxon>Agaricomycetes</taxon>
        <taxon>Agaricomycetidae</taxon>
        <taxon>Jaapiales</taxon>
        <taxon>Jaapiaceae</taxon>
        <taxon>Jaapia</taxon>
    </lineage>
</organism>
<proteinExistence type="predicted"/>
<sequence>MHILDLDDDSLIIILSYILDTPLRSSKKHGLVCLSSICTRFRSVILPFLFRSVRWPHFQPSAEALGWGQPETIAYPVVPKTILSNIRRFTLSCAFQFPTDRLVTMIGDMASLSSFIFLDCNHPPSETVLDALAQVPSLSSIDFCRTPLNLNTTPPSFSFTALENLSIKCAWKLVSVSGGAPQDPATFKLRFHDPPDMTDKIINSLNRRSAELAFSTQFIQSNLAFLERVEIEGALFPFNILRSSTWPRLHTLIFYGRPPMSQSVPIITLFGGMPKLEDLQFRWSMRLVEEPQRDKFHFLPDSLIPKPKPGSTPQTLNLTPLLPSLRSLTLSNVVPQDRIFQYLPTSLERLHLPTILEDGCGGAGMRLVNIQDIGVGLGPAAASSIMCDMKQSGARPVELRLTLSEMPSPTLIQEIADTLPGIQVLELGQAWYDAFPSETIFPESAYLTSLTPLTSLQELKLSLPFPSTSRNRRSTHFGPLSEELELAHAIAKVLPKLERVGFQCTFSYPESVQKRVWDDWNEWAGYRVWRWSGGGVGVEWEERKGWGS</sequence>
<evidence type="ECO:0008006" key="3">
    <source>
        <dbReference type="Google" id="ProtNLM"/>
    </source>
</evidence>
<gene>
    <name evidence="1" type="ORF">JAAARDRAFT_193373</name>
</gene>
<protein>
    <recommendedName>
        <fullName evidence="3">F-box domain-containing protein</fullName>
    </recommendedName>
</protein>
<dbReference type="AlphaFoldDB" id="A0A067PSU3"/>
<name>A0A067PSU3_9AGAM</name>
<dbReference type="HOGENOM" id="CLU_025515_0_0_1"/>
<reference evidence="2" key="1">
    <citation type="journal article" date="2014" name="Proc. Natl. Acad. Sci. U.S.A.">
        <title>Extensive sampling of basidiomycete genomes demonstrates inadequacy of the white-rot/brown-rot paradigm for wood decay fungi.</title>
        <authorList>
            <person name="Riley R."/>
            <person name="Salamov A.A."/>
            <person name="Brown D.W."/>
            <person name="Nagy L.G."/>
            <person name="Floudas D."/>
            <person name="Held B.W."/>
            <person name="Levasseur A."/>
            <person name="Lombard V."/>
            <person name="Morin E."/>
            <person name="Otillar R."/>
            <person name="Lindquist E.A."/>
            <person name="Sun H."/>
            <person name="LaButti K.M."/>
            <person name="Schmutz J."/>
            <person name="Jabbour D."/>
            <person name="Luo H."/>
            <person name="Baker S.E."/>
            <person name="Pisabarro A.G."/>
            <person name="Walton J.D."/>
            <person name="Blanchette R.A."/>
            <person name="Henrissat B."/>
            <person name="Martin F."/>
            <person name="Cullen D."/>
            <person name="Hibbett D.S."/>
            <person name="Grigoriev I.V."/>
        </authorList>
    </citation>
    <scope>NUCLEOTIDE SEQUENCE [LARGE SCALE GENOMIC DNA]</scope>
    <source>
        <strain evidence="2">MUCL 33604</strain>
    </source>
</reference>
<evidence type="ECO:0000313" key="2">
    <source>
        <dbReference type="Proteomes" id="UP000027265"/>
    </source>
</evidence>
<dbReference type="InParanoid" id="A0A067PSU3"/>